<keyword evidence="8" id="KW-0732">Signal</keyword>
<feature type="chain" id="PRO_5017788279" description="TolC family protein" evidence="8">
    <location>
        <begin position="22"/>
        <end position="140"/>
    </location>
</feature>
<evidence type="ECO:0000256" key="6">
    <source>
        <dbReference type="ARBA" id="ARBA00023136"/>
    </source>
</evidence>
<comment type="subcellular location">
    <subcellularLocation>
        <location evidence="1">Cell outer membrane</location>
    </subcellularLocation>
</comment>
<dbReference type="GO" id="GO:0015562">
    <property type="term" value="F:efflux transmembrane transporter activity"/>
    <property type="evidence" value="ECO:0007669"/>
    <property type="project" value="InterPro"/>
</dbReference>
<feature type="signal peptide" evidence="8">
    <location>
        <begin position="1"/>
        <end position="21"/>
    </location>
</feature>
<dbReference type="RefSeq" id="WP_116301761.1">
    <property type="nucleotide sequence ID" value="NZ_NFZV01000006.1"/>
</dbReference>
<keyword evidence="4" id="KW-1134">Transmembrane beta strand</keyword>
<reference evidence="10" key="1">
    <citation type="submission" date="2017-05" db="EMBL/GenBank/DDBJ databases">
        <authorList>
            <person name="Sharma S."/>
            <person name="Sidhu C."/>
            <person name="Pinnaka A.K."/>
        </authorList>
    </citation>
    <scope>NUCLEOTIDE SEQUENCE [LARGE SCALE GENOMIC DNA]</scope>
    <source>
        <strain evidence="10">AK93</strain>
    </source>
</reference>
<sequence>MRTGLILTSLLAGLFFAPAYAADSLLDVYREAQEADPVLRQAQASLGASRELGPQARAALLPSLSLTGSAEHVDQDESDFTSSRIALQLSQPIFRYGSFILQRQATALINQAETEYVAAEQALMLRVTEHYLPFYRQRTR</sequence>
<comment type="similarity">
    <text evidence="2">Belongs to the outer membrane factor (OMF) (TC 1.B.17) family.</text>
</comment>
<dbReference type="InterPro" id="IPR003423">
    <property type="entry name" value="OMP_efflux"/>
</dbReference>
<dbReference type="GO" id="GO:1990281">
    <property type="term" value="C:efflux pump complex"/>
    <property type="evidence" value="ECO:0007669"/>
    <property type="project" value="TreeGrafter"/>
</dbReference>
<evidence type="ECO:0000256" key="1">
    <source>
        <dbReference type="ARBA" id="ARBA00004442"/>
    </source>
</evidence>
<dbReference type="AlphaFoldDB" id="A0A3E0WWP6"/>
<keyword evidence="5" id="KW-0812">Transmembrane</keyword>
<evidence type="ECO:0000256" key="2">
    <source>
        <dbReference type="ARBA" id="ARBA00007613"/>
    </source>
</evidence>
<evidence type="ECO:0000313" key="9">
    <source>
        <dbReference type="EMBL" id="RFA37424.1"/>
    </source>
</evidence>
<accession>A0A3E0WWP6</accession>
<dbReference type="Pfam" id="PF02321">
    <property type="entry name" value="OEP"/>
    <property type="match status" value="1"/>
</dbReference>
<proteinExistence type="inferred from homology"/>
<dbReference type="GO" id="GO:0015288">
    <property type="term" value="F:porin activity"/>
    <property type="evidence" value="ECO:0007669"/>
    <property type="project" value="TreeGrafter"/>
</dbReference>
<evidence type="ECO:0000256" key="4">
    <source>
        <dbReference type="ARBA" id="ARBA00022452"/>
    </source>
</evidence>
<organism evidence="9 10">
    <name type="scientific">Alkalilimnicola ehrlichii</name>
    <dbReference type="NCBI Taxonomy" id="351052"/>
    <lineage>
        <taxon>Bacteria</taxon>
        <taxon>Pseudomonadati</taxon>
        <taxon>Pseudomonadota</taxon>
        <taxon>Gammaproteobacteria</taxon>
        <taxon>Chromatiales</taxon>
        <taxon>Ectothiorhodospiraceae</taxon>
        <taxon>Alkalilimnicola</taxon>
    </lineage>
</organism>
<comment type="caution">
    <text evidence="9">The sequence shown here is derived from an EMBL/GenBank/DDBJ whole genome shotgun (WGS) entry which is preliminary data.</text>
</comment>
<dbReference type="Proteomes" id="UP000256763">
    <property type="component" value="Unassembled WGS sequence"/>
</dbReference>
<evidence type="ECO:0008006" key="11">
    <source>
        <dbReference type="Google" id="ProtNLM"/>
    </source>
</evidence>
<keyword evidence="6" id="KW-0472">Membrane</keyword>
<dbReference type="SUPFAM" id="SSF56954">
    <property type="entry name" value="Outer membrane efflux proteins (OEP)"/>
    <property type="match status" value="1"/>
</dbReference>
<evidence type="ECO:0000256" key="5">
    <source>
        <dbReference type="ARBA" id="ARBA00022692"/>
    </source>
</evidence>
<evidence type="ECO:0000313" key="10">
    <source>
        <dbReference type="Proteomes" id="UP000256763"/>
    </source>
</evidence>
<dbReference type="EMBL" id="NFZW01000007">
    <property type="protein sequence ID" value="RFA37424.1"/>
    <property type="molecule type" value="Genomic_DNA"/>
</dbReference>
<protein>
    <recommendedName>
        <fullName evidence="11">TolC family protein</fullName>
    </recommendedName>
</protein>
<dbReference type="GO" id="GO:0009279">
    <property type="term" value="C:cell outer membrane"/>
    <property type="evidence" value="ECO:0007669"/>
    <property type="project" value="UniProtKB-SubCell"/>
</dbReference>
<keyword evidence="3" id="KW-0813">Transport</keyword>
<dbReference type="OrthoDB" id="9813458at2"/>
<dbReference type="Gene3D" id="1.20.1600.10">
    <property type="entry name" value="Outer membrane efflux proteins (OEP)"/>
    <property type="match status" value="1"/>
</dbReference>
<keyword evidence="10" id="KW-1185">Reference proteome</keyword>
<evidence type="ECO:0000256" key="3">
    <source>
        <dbReference type="ARBA" id="ARBA00022448"/>
    </source>
</evidence>
<name>A0A3E0WWP6_9GAMM</name>
<gene>
    <name evidence="9" type="ORF">CAL65_09040</name>
</gene>
<keyword evidence="7" id="KW-0998">Cell outer membrane</keyword>
<dbReference type="PANTHER" id="PTHR30026:SF20">
    <property type="entry name" value="OUTER MEMBRANE PROTEIN TOLC"/>
    <property type="match status" value="1"/>
</dbReference>
<evidence type="ECO:0000256" key="8">
    <source>
        <dbReference type="SAM" id="SignalP"/>
    </source>
</evidence>
<dbReference type="InterPro" id="IPR051906">
    <property type="entry name" value="TolC-like"/>
</dbReference>
<evidence type="ECO:0000256" key="7">
    <source>
        <dbReference type="ARBA" id="ARBA00023237"/>
    </source>
</evidence>
<dbReference type="PANTHER" id="PTHR30026">
    <property type="entry name" value="OUTER MEMBRANE PROTEIN TOLC"/>
    <property type="match status" value="1"/>
</dbReference>